<evidence type="ECO:0000256" key="1">
    <source>
        <dbReference type="SAM" id="Phobius"/>
    </source>
</evidence>
<comment type="caution">
    <text evidence="3">The sequence shown here is derived from an EMBL/GenBank/DDBJ whole genome shotgun (WGS) entry which is preliminary data.</text>
</comment>
<feature type="transmembrane region" description="Helical" evidence="1">
    <location>
        <begin position="524"/>
        <end position="544"/>
    </location>
</feature>
<feature type="transmembrane region" description="Helical" evidence="1">
    <location>
        <begin position="980"/>
        <end position="1008"/>
    </location>
</feature>
<dbReference type="EMBL" id="JBHLVX010000051">
    <property type="protein sequence ID" value="MFC0269079.1"/>
    <property type="molecule type" value="Genomic_DNA"/>
</dbReference>
<dbReference type="PANTHER" id="PTHR32063">
    <property type="match status" value="1"/>
</dbReference>
<name>A0ABV6G759_9GAMM</name>
<gene>
    <name evidence="3" type="ORF">ACFFHW_13975</name>
</gene>
<dbReference type="Gene3D" id="3.30.70.1440">
    <property type="entry name" value="Multidrug efflux transporter AcrB pore domain"/>
    <property type="match status" value="1"/>
</dbReference>
<dbReference type="Pfam" id="PF00873">
    <property type="entry name" value="ACR_tran"/>
    <property type="match status" value="1"/>
</dbReference>
<dbReference type="Gene3D" id="3.30.70.1430">
    <property type="entry name" value="Multidrug efflux transporter AcrB pore domain"/>
    <property type="match status" value="2"/>
</dbReference>
<evidence type="ECO:0000259" key="2">
    <source>
        <dbReference type="PROSITE" id="PS50156"/>
    </source>
</evidence>
<dbReference type="PANTHER" id="PTHR32063:SF14">
    <property type="entry name" value="BLL4319 PROTEIN"/>
    <property type="match status" value="1"/>
</dbReference>
<feature type="transmembrane region" description="Helical" evidence="1">
    <location>
        <begin position="853"/>
        <end position="872"/>
    </location>
</feature>
<dbReference type="PRINTS" id="PR00702">
    <property type="entry name" value="ACRIFLAVINRP"/>
</dbReference>
<dbReference type="Proteomes" id="UP001589814">
    <property type="component" value="Unassembled WGS sequence"/>
</dbReference>
<proteinExistence type="predicted"/>
<keyword evidence="1" id="KW-0812">Transmembrane</keyword>
<organism evidence="3 4">
    <name type="scientific">Kushneria aurantia</name>
    <dbReference type="NCBI Taxonomy" id="504092"/>
    <lineage>
        <taxon>Bacteria</taxon>
        <taxon>Pseudomonadati</taxon>
        <taxon>Pseudomonadota</taxon>
        <taxon>Gammaproteobacteria</taxon>
        <taxon>Oceanospirillales</taxon>
        <taxon>Halomonadaceae</taxon>
        <taxon>Kushneria</taxon>
    </lineage>
</organism>
<feature type="domain" description="SSD" evidence="2">
    <location>
        <begin position="359"/>
        <end position="488"/>
    </location>
</feature>
<keyword evidence="1" id="KW-1133">Transmembrane helix</keyword>
<evidence type="ECO:0000313" key="4">
    <source>
        <dbReference type="Proteomes" id="UP001589814"/>
    </source>
</evidence>
<dbReference type="Gene3D" id="1.20.1640.10">
    <property type="entry name" value="Multidrug efflux transporter AcrB transmembrane domain"/>
    <property type="match status" value="2"/>
</dbReference>
<evidence type="ECO:0000313" key="3">
    <source>
        <dbReference type="EMBL" id="MFC0269079.1"/>
    </source>
</evidence>
<dbReference type="Gene3D" id="3.30.2090.10">
    <property type="entry name" value="Multidrug efflux transporter AcrB TolC docking domain, DN and DC subdomains"/>
    <property type="match status" value="2"/>
</dbReference>
<feature type="transmembrane region" description="Helical" evidence="1">
    <location>
        <begin position="334"/>
        <end position="353"/>
    </location>
</feature>
<dbReference type="Gene3D" id="3.30.70.1320">
    <property type="entry name" value="Multidrug efflux transporter AcrB pore domain like"/>
    <property type="match status" value="1"/>
</dbReference>
<feature type="transmembrane region" description="Helical" evidence="1">
    <location>
        <begin position="12"/>
        <end position="30"/>
    </location>
</feature>
<protein>
    <submittedName>
        <fullName evidence="3">Efflux RND transporter permease subunit</fullName>
    </submittedName>
</protein>
<sequence>MKLTDLAVTRPVATLVASALLVLFGTLGFMELPIREYPAVEEPEISIEVTWQGASAAVVESRLTQPLEDAVAGISGIATIESESEDGEADISLTFSTETDLDSAASDVRDRVSGVADNLPEEASAPEISKDGGGDEVMMILSVRSNSMDAMSLSDYADRLLVDRFATLPGVARVSLWGDRLPTMRVDLDRRAMAARDITVQDITGALTSENVEYPGGRIESSAREFTVRLLTGYRSAEDFRALPLRRGSGTSSVTLGDVARVEIGPETRRELFLVNGEPTVSIAIRRQSTANSLAVSRAVRTTLDSMQSELPPGLSIDIVSDDTRYIEAALTEVVKTLAIAVAMVVGVIILFLGSWRAALVASVVIPVSLLASGMVLLWLGFTINMLTLLALILAVGLVVDDAIVMIENIQRHLEEGDPPLVAAFRGARQVAFAILATSLVLMAVFLPITLMSGQTGRLFSEFAVTIAAAIAFSTFVSLTLTPVLASWLLSMGQRRRRSPAERLLGAVARLYGRHLDGMLARPVLVGGGFIAMVIVTAATIIQLPTSYEPYEDRGALRLYARAAEGTNFEEMVRRMAAMGEQLAPILQDEGLIDNVSMRIPGPGTSGPVNSGRWILSFAPWQERDESTQEVSRAISERLANFSPLSVFNWLPSGLSSSSSSSIEFVVGGPGYDTLGEWRDILMAEWRRYPGLTDLDQDLIETTPQLEVRLDRTRASQLGVSAEAVGETLATFFGRRSLTTFERDGQSYDVILQGQRDQRLTPEALGELQVRTRSGELMALANVVEVEEVAAASSLNRFNRLRAVTFSAEPAEGYSLQEVLDHMNATVDERLPESAVVDYKGATRDFLEAGNQLLLVFVIAIAVTWLVLAAQFESFISPLVVILTVPLGMLGAGVALLLLGQSLNIYAQIGLLMLIGLSAKNGILIVEFANQLRDQGMALREAVLEASRVRLRPILMTSLSTMAGALPLIVASGAGSASRFGLGVTLLAGCASATVLTLGVVPIAYQWLAGMQKPPGHRARALQQSLEARTPDESPRE</sequence>
<feature type="transmembrane region" description="Helical" evidence="1">
    <location>
        <begin position="951"/>
        <end position="974"/>
    </location>
</feature>
<dbReference type="SUPFAM" id="SSF82714">
    <property type="entry name" value="Multidrug efflux transporter AcrB TolC docking domain, DN and DC subdomains"/>
    <property type="match status" value="2"/>
</dbReference>
<keyword evidence="1" id="KW-0472">Membrane</keyword>
<dbReference type="SUPFAM" id="SSF82866">
    <property type="entry name" value="Multidrug efflux transporter AcrB transmembrane domain"/>
    <property type="match status" value="2"/>
</dbReference>
<feature type="transmembrane region" description="Helical" evidence="1">
    <location>
        <begin position="879"/>
        <end position="899"/>
    </location>
</feature>
<dbReference type="InterPro" id="IPR027463">
    <property type="entry name" value="AcrB_DN_DC_subdom"/>
</dbReference>
<dbReference type="SUPFAM" id="SSF82693">
    <property type="entry name" value="Multidrug efflux transporter AcrB pore domain, PN1, PN2, PC1 and PC2 subdomains"/>
    <property type="match status" value="3"/>
</dbReference>
<feature type="transmembrane region" description="Helical" evidence="1">
    <location>
        <begin position="431"/>
        <end position="451"/>
    </location>
</feature>
<dbReference type="PROSITE" id="PS50156">
    <property type="entry name" value="SSD"/>
    <property type="match status" value="1"/>
</dbReference>
<reference evidence="3 4" key="1">
    <citation type="submission" date="2024-09" db="EMBL/GenBank/DDBJ databases">
        <authorList>
            <person name="Sun Q."/>
            <person name="Mori K."/>
        </authorList>
    </citation>
    <scope>NUCLEOTIDE SEQUENCE [LARGE SCALE GENOMIC DNA]</scope>
    <source>
        <strain evidence="3 4">CCM 7415</strain>
    </source>
</reference>
<feature type="transmembrane region" description="Helical" evidence="1">
    <location>
        <begin position="463"/>
        <end position="490"/>
    </location>
</feature>
<keyword evidence="4" id="KW-1185">Reference proteome</keyword>
<feature type="transmembrane region" description="Helical" evidence="1">
    <location>
        <begin position="905"/>
        <end position="930"/>
    </location>
</feature>
<dbReference type="InterPro" id="IPR001036">
    <property type="entry name" value="Acrflvin-R"/>
</dbReference>
<dbReference type="RefSeq" id="WP_019950977.1">
    <property type="nucleotide sequence ID" value="NZ_JBHLVX010000051.1"/>
</dbReference>
<feature type="transmembrane region" description="Helical" evidence="1">
    <location>
        <begin position="360"/>
        <end position="380"/>
    </location>
</feature>
<dbReference type="InterPro" id="IPR000731">
    <property type="entry name" value="SSD"/>
</dbReference>
<feature type="transmembrane region" description="Helical" evidence="1">
    <location>
        <begin position="386"/>
        <end position="410"/>
    </location>
</feature>
<accession>A0ABV6G759</accession>